<reference evidence="1 3" key="2">
    <citation type="journal article" date="2018" name="Plant J.">
        <title>The Physcomitrella patens chromosome-scale assembly reveals moss genome structure and evolution.</title>
        <authorList>
            <person name="Lang D."/>
            <person name="Ullrich K.K."/>
            <person name="Murat F."/>
            <person name="Fuchs J."/>
            <person name="Jenkins J."/>
            <person name="Haas F.B."/>
            <person name="Piednoel M."/>
            <person name="Gundlach H."/>
            <person name="Van Bel M."/>
            <person name="Meyberg R."/>
            <person name="Vives C."/>
            <person name="Morata J."/>
            <person name="Symeonidi A."/>
            <person name="Hiss M."/>
            <person name="Muchero W."/>
            <person name="Kamisugi Y."/>
            <person name="Saleh O."/>
            <person name="Blanc G."/>
            <person name="Decker E.L."/>
            <person name="van Gessel N."/>
            <person name="Grimwood J."/>
            <person name="Hayes R.D."/>
            <person name="Graham S.W."/>
            <person name="Gunter L.E."/>
            <person name="McDaniel S.F."/>
            <person name="Hoernstein S.N.W."/>
            <person name="Larsson A."/>
            <person name="Li F.W."/>
            <person name="Perroud P.F."/>
            <person name="Phillips J."/>
            <person name="Ranjan P."/>
            <person name="Rokshar D.S."/>
            <person name="Rothfels C.J."/>
            <person name="Schneider L."/>
            <person name="Shu S."/>
            <person name="Stevenson D.W."/>
            <person name="Thummler F."/>
            <person name="Tillich M."/>
            <person name="Villarreal Aguilar J.C."/>
            <person name="Widiez T."/>
            <person name="Wong G.K."/>
            <person name="Wymore A."/>
            <person name="Zhang Y."/>
            <person name="Zimmer A.D."/>
            <person name="Quatrano R.S."/>
            <person name="Mayer K.F.X."/>
            <person name="Goodstein D."/>
            <person name="Casacuberta J.M."/>
            <person name="Vandepoele K."/>
            <person name="Reski R."/>
            <person name="Cuming A.C."/>
            <person name="Tuskan G.A."/>
            <person name="Maumus F."/>
            <person name="Salse J."/>
            <person name="Schmutz J."/>
            <person name="Rensing S.A."/>
        </authorList>
    </citation>
    <scope>NUCLEOTIDE SEQUENCE [LARGE SCALE GENOMIC DNA]</scope>
    <source>
        <strain evidence="2 3">cv. Gransden 2004</strain>
    </source>
</reference>
<name>A0A2K1JRU3_PHYPA</name>
<dbReference type="InParanoid" id="A0A2K1JRU3"/>
<keyword evidence="3" id="KW-1185">Reference proteome</keyword>
<reference evidence="1 3" key="1">
    <citation type="journal article" date="2008" name="Science">
        <title>The Physcomitrella genome reveals evolutionary insights into the conquest of land by plants.</title>
        <authorList>
            <person name="Rensing S."/>
            <person name="Lang D."/>
            <person name="Zimmer A."/>
            <person name="Terry A."/>
            <person name="Salamov A."/>
            <person name="Shapiro H."/>
            <person name="Nishiyama T."/>
            <person name="Perroud P.-F."/>
            <person name="Lindquist E."/>
            <person name="Kamisugi Y."/>
            <person name="Tanahashi T."/>
            <person name="Sakakibara K."/>
            <person name="Fujita T."/>
            <person name="Oishi K."/>
            <person name="Shin-I T."/>
            <person name="Kuroki Y."/>
            <person name="Toyoda A."/>
            <person name="Suzuki Y."/>
            <person name="Hashimoto A."/>
            <person name="Yamaguchi K."/>
            <person name="Sugano A."/>
            <person name="Kohara Y."/>
            <person name="Fujiyama A."/>
            <person name="Anterola A."/>
            <person name="Aoki S."/>
            <person name="Ashton N."/>
            <person name="Barbazuk W.B."/>
            <person name="Barker E."/>
            <person name="Bennetzen J."/>
            <person name="Bezanilla M."/>
            <person name="Blankenship R."/>
            <person name="Cho S.H."/>
            <person name="Dutcher S."/>
            <person name="Estelle M."/>
            <person name="Fawcett J.A."/>
            <person name="Gundlach H."/>
            <person name="Hanada K."/>
            <person name="Heyl A."/>
            <person name="Hicks K.A."/>
            <person name="Hugh J."/>
            <person name="Lohr M."/>
            <person name="Mayer K."/>
            <person name="Melkozernov A."/>
            <person name="Murata T."/>
            <person name="Nelson D."/>
            <person name="Pils B."/>
            <person name="Prigge M."/>
            <person name="Reiss B."/>
            <person name="Renner T."/>
            <person name="Rombauts S."/>
            <person name="Rushton P."/>
            <person name="Sanderfoot A."/>
            <person name="Schween G."/>
            <person name="Shiu S.-H."/>
            <person name="Stueber K."/>
            <person name="Theodoulou F.L."/>
            <person name="Tu H."/>
            <person name="Van de Peer Y."/>
            <person name="Verrier P.J."/>
            <person name="Waters E."/>
            <person name="Wood A."/>
            <person name="Yang L."/>
            <person name="Cove D."/>
            <person name="Cuming A."/>
            <person name="Hasebe M."/>
            <person name="Lucas S."/>
            <person name="Mishler D.B."/>
            <person name="Reski R."/>
            <person name="Grigoriev I."/>
            <person name="Quatrano R.S."/>
            <person name="Boore J.L."/>
        </authorList>
    </citation>
    <scope>NUCLEOTIDE SEQUENCE [LARGE SCALE GENOMIC DNA]</scope>
    <source>
        <strain evidence="2 3">cv. Gransden 2004</strain>
    </source>
</reference>
<protein>
    <submittedName>
        <fullName evidence="1 2">Uncharacterized protein</fullName>
    </submittedName>
</protein>
<dbReference type="AlphaFoldDB" id="A0A2K1JRU3"/>
<sequence length="66" mass="8125">MFSTKWDITNTLEKKVQIEELERIYKNELEKFEELRYKESLDHKLILNCINEILERNINLYLNPQP</sequence>
<evidence type="ECO:0000313" key="1">
    <source>
        <dbReference type="EMBL" id="PNR44250.1"/>
    </source>
</evidence>
<reference evidence="2" key="3">
    <citation type="submission" date="2020-12" db="UniProtKB">
        <authorList>
            <consortium name="EnsemblPlants"/>
        </authorList>
    </citation>
    <scope>IDENTIFICATION</scope>
</reference>
<evidence type="ECO:0000313" key="3">
    <source>
        <dbReference type="Proteomes" id="UP000006727"/>
    </source>
</evidence>
<organism evidence="1">
    <name type="scientific">Physcomitrium patens</name>
    <name type="common">Spreading-leaved earth moss</name>
    <name type="synonym">Physcomitrella patens</name>
    <dbReference type="NCBI Taxonomy" id="3218"/>
    <lineage>
        <taxon>Eukaryota</taxon>
        <taxon>Viridiplantae</taxon>
        <taxon>Streptophyta</taxon>
        <taxon>Embryophyta</taxon>
        <taxon>Bryophyta</taxon>
        <taxon>Bryophytina</taxon>
        <taxon>Bryopsida</taxon>
        <taxon>Funariidae</taxon>
        <taxon>Funariales</taxon>
        <taxon>Funariaceae</taxon>
        <taxon>Physcomitrium</taxon>
    </lineage>
</organism>
<evidence type="ECO:0000313" key="2">
    <source>
        <dbReference type="EnsemblPlants" id="Pp3c12_23023V3.1"/>
    </source>
</evidence>
<accession>A0A2K1JRU3</accession>
<gene>
    <name evidence="1" type="ORF">PHYPA_016634</name>
</gene>
<dbReference type="Gramene" id="Pp3c12_23023V3.1">
    <property type="protein sequence ID" value="Pp3c12_23023V3.1"/>
    <property type="gene ID" value="Pp3c12_23023"/>
</dbReference>
<dbReference type="EnsemblPlants" id="Pp3c12_23023V3.1">
    <property type="protein sequence ID" value="Pp3c12_23023V3.1"/>
    <property type="gene ID" value="Pp3c12_23023"/>
</dbReference>
<proteinExistence type="predicted"/>
<dbReference type="Proteomes" id="UP000006727">
    <property type="component" value="Chromosome 12"/>
</dbReference>
<dbReference type="EMBL" id="ABEU02000012">
    <property type="protein sequence ID" value="PNR44250.1"/>
    <property type="molecule type" value="Genomic_DNA"/>
</dbReference>